<dbReference type="SMART" id="SM00320">
    <property type="entry name" value="WD40"/>
    <property type="match status" value="5"/>
</dbReference>
<dbReference type="GO" id="GO:0005634">
    <property type="term" value="C:nucleus"/>
    <property type="evidence" value="ECO:0007669"/>
    <property type="project" value="UniProtKB-SubCell"/>
</dbReference>
<dbReference type="InterPro" id="IPR036322">
    <property type="entry name" value="WD40_repeat_dom_sf"/>
</dbReference>
<evidence type="ECO:0000256" key="3">
    <source>
        <dbReference type="ARBA" id="ARBA00007306"/>
    </source>
</evidence>
<feature type="region of interest" description="Disordered" evidence="16">
    <location>
        <begin position="903"/>
        <end position="923"/>
    </location>
</feature>
<dbReference type="GO" id="GO:0008270">
    <property type="term" value="F:zinc ion binding"/>
    <property type="evidence" value="ECO:0007669"/>
    <property type="project" value="UniProtKB-KW"/>
</dbReference>
<feature type="repeat" description="WD" evidence="14">
    <location>
        <begin position="349"/>
        <end position="390"/>
    </location>
</feature>
<dbReference type="SUPFAM" id="SSF50978">
    <property type="entry name" value="WD40 repeat-like"/>
    <property type="match status" value="1"/>
</dbReference>
<dbReference type="Pfam" id="PF09453">
    <property type="entry name" value="HIRA_B"/>
    <property type="match status" value="1"/>
</dbReference>
<dbReference type="EMBL" id="NAJN01001811">
    <property type="protein sequence ID" value="TKA61074.1"/>
    <property type="molecule type" value="Genomic_DNA"/>
</dbReference>
<feature type="domain" description="U1-type" evidence="17">
    <location>
        <begin position="8"/>
        <end position="43"/>
    </location>
</feature>
<dbReference type="InterPro" id="IPR003604">
    <property type="entry name" value="Matrin/U1-like-C_Znf_C2H2"/>
</dbReference>
<dbReference type="FunFam" id="2.130.10.10:FF:000290">
    <property type="entry name" value="Protein HIR"/>
    <property type="match status" value="1"/>
</dbReference>
<feature type="compositionally biased region" description="Basic and acidic residues" evidence="16">
    <location>
        <begin position="152"/>
        <end position="161"/>
    </location>
</feature>
<evidence type="ECO:0000256" key="12">
    <source>
        <dbReference type="ARBA" id="ARBA00023163"/>
    </source>
</evidence>
<evidence type="ECO:0000256" key="11">
    <source>
        <dbReference type="ARBA" id="ARBA00023015"/>
    </source>
</evidence>
<reference evidence="18 19" key="1">
    <citation type="submission" date="2017-03" db="EMBL/GenBank/DDBJ databases">
        <title>Genomes of endolithic fungi from Antarctica.</title>
        <authorList>
            <person name="Coleine C."/>
            <person name="Masonjones S."/>
            <person name="Stajich J.E."/>
        </authorList>
    </citation>
    <scope>NUCLEOTIDE SEQUENCE [LARGE SCALE GENOMIC DNA]</scope>
    <source>
        <strain evidence="18 19">CCFEE 5187</strain>
    </source>
</reference>
<feature type="region of interest" description="Disordered" evidence="16">
    <location>
        <begin position="689"/>
        <end position="710"/>
    </location>
</feature>
<evidence type="ECO:0000313" key="19">
    <source>
        <dbReference type="Proteomes" id="UP000308768"/>
    </source>
</evidence>
<evidence type="ECO:0000256" key="6">
    <source>
        <dbReference type="ARBA" id="ARBA00022723"/>
    </source>
</evidence>
<dbReference type="InterPro" id="IPR036236">
    <property type="entry name" value="Znf_C2H2_sf"/>
</dbReference>
<keyword evidence="19" id="KW-1185">Reference proteome</keyword>
<evidence type="ECO:0000259" key="17">
    <source>
        <dbReference type="SMART" id="SM00451"/>
    </source>
</evidence>
<dbReference type="Proteomes" id="UP000308768">
    <property type="component" value="Unassembled WGS sequence"/>
</dbReference>
<evidence type="ECO:0000256" key="7">
    <source>
        <dbReference type="ARBA" id="ARBA00022737"/>
    </source>
</evidence>
<dbReference type="Pfam" id="PF24105">
    <property type="entry name" value="Beta-prop_CAF1B_HIR1"/>
    <property type="match status" value="1"/>
</dbReference>
<feature type="repeat" description="WD" evidence="14">
    <location>
        <begin position="391"/>
        <end position="432"/>
    </location>
</feature>
<evidence type="ECO:0000256" key="5">
    <source>
        <dbReference type="ARBA" id="ARBA00022574"/>
    </source>
</evidence>
<proteinExistence type="inferred from homology"/>
<dbReference type="Pfam" id="PF06220">
    <property type="entry name" value="zf-U1"/>
    <property type="match status" value="1"/>
</dbReference>
<keyword evidence="7 15" id="KW-0677">Repeat</keyword>
<comment type="subcellular location">
    <subcellularLocation>
        <location evidence="2 15">Nucleus</location>
    </subcellularLocation>
</comment>
<dbReference type="GO" id="GO:0006355">
    <property type="term" value="P:regulation of DNA-templated transcription"/>
    <property type="evidence" value="ECO:0007669"/>
    <property type="project" value="InterPro"/>
</dbReference>
<evidence type="ECO:0000256" key="14">
    <source>
        <dbReference type="PROSITE-ProRule" id="PRU00221"/>
    </source>
</evidence>
<dbReference type="AlphaFoldDB" id="A0A4U0WE66"/>
<evidence type="ECO:0000256" key="4">
    <source>
        <dbReference type="ARBA" id="ARBA00022491"/>
    </source>
</evidence>
<keyword evidence="13 15" id="KW-0539">Nucleus</keyword>
<dbReference type="PROSITE" id="PS50294">
    <property type="entry name" value="WD_REPEATS_REGION"/>
    <property type="match status" value="2"/>
</dbReference>
<dbReference type="InterPro" id="IPR019015">
    <property type="entry name" value="HIRA_B_motif"/>
</dbReference>
<keyword evidence="6" id="KW-0479">Metal-binding</keyword>
<feature type="repeat" description="WD" evidence="14">
    <location>
        <begin position="289"/>
        <end position="330"/>
    </location>
</feature>
<feature type="compositionally biased region" description="Gly residues" evidence="16">
    <location>
        <begin position="141"/>
        <end position="150"/>
    </location>
</feature>
<keyword evidence="11 15" id="KW-0805">Transcription regulation</keyword>
<dbReference type="GO" id="GO:0031491">
    <property type="term" value="F:nucleosome binding"/>
    <property type="evidence" value="ECO:0007669"/>
    <property type="project" value="TreeGrafter"/>
</dbReference>
<dbReference type="STRING" id="331657.A0A4U0WE66"/>
<sequence>MFEYWKSTPKYWCKFCKTYVRDTIFEKKQHEATPRHQGNIQRSLRDLHRGHEREERDKQRAKDEVARLNGIVAGTSSSSGSTDAPWKRQPPTPSAPAQATAEDRKKQLKQLAEMGVAVPDEFRKEMAMAGDWHTVSVTPLGSGGSAGSRGGIKKEENEDTKPSAINVGVRKRKFEGQEEAEEAGNTVVRKGWGTTFKSYTASKDSSDDIEALLSGSALGQDSVPPAGFVPTIKKEESEEGVAFAVAAPDIDVAAAPVKTEDGAPGQGIVFKKRKAPKGEYKKPKQLAALSYHSGTIHTVRFSGNNKYLASGADDKILCVYNLDPNPPTHTTFGSNEVPPAENWRIFRRLIGHDNDIQDLGWSYDSSILVSVGLDSKVVVWSGYTFEKLKTISQHQSHVKGITFDPANKYFATASDDRTIKIFRFTSPAANATAHDQAGNFILEKSIAAPFTTSPLTTYFRRCSWSPEGNHIAAANAVNGPVSSVAIINRGSWESEINLIGHEGPVEVCAFSPRLFCKEPTTRANVDAKGHTLQHSVTVVACAGHDKTLSVWNNSFPRPFVVTAELTAKSITDLAWTPDGETLFLSSLDGTIAAAKFEVGELGYPAPLQDNEKSLSKYGAGRRVGVIEGTDALLLEESSKAGELKGVQGRMGALMGDGGSTNDVTVNGTAGGAHTNGTSNDTPAAVAADAANGATAGQASTTAHGTVTDPNNARLERLKSRITITKDGKKRIAPLLVSNSSGLAESTLPRPQLMTGAAQGTKFDAPHTILDLSKPYDGLPKGGLAALIFGNKRKYADVEGDEERRMERRVATAGRNGAVPVVENGPEGLTLLKASKAPDETEVPAALRPAIVDPSLAISQLRLAVPMVRSVILRPVGGVGNTAVDGSDTQRTEGQDEEAIVLETRNASGPSRTGRPQDKEPTRISVARRGQALWQDFLPRQYWNTTDSSVGNLQSAPKPSKAANEDNDLNPENVSAGIIPLLERNTTTQTLVRGRAYYLQRLVKSLLSAEGFEGFESSVSIAHLENRVAAAMTLGAKEEFRLHLLVYAKRLGAE</sequence>
<keyword evidence="8" id="KW-0863">Zinc-finger</keyword>
<evidence type="ECO:0000256" key="15">
    <source>
        <dbReference type="RuleBase" id="RU364014"/>
    </source>
</evidence>
<dbReference type="InterPro" id="IPR015943">
    <property type="entry name" value="WD40/YVTN_repeat-like_dom_sf"/>
</dbReference>
<keyword evidence="10 15" id="KW-0156">Chromatin regulator</keyword>
<dbReference type="GO" id="GO:0003676">
    <property type="term" value="F:nucleic acid binding"/>
    <property type="evidence" value="ECO:0007669"/>
    <property type="project" value="InterPro"/>
</dbReference>
<feature type="region of interest" description="Disordered" evidence="16">
    <location>
        <begin position="947"/>
        <end position="970"/>
    </location>
</feature>
<dbReference type="OrthoDB" id="1741719at2759"/>
<keyword evidence="12 15" id="KW-0804">Transcription</keyword>
<organism evidence="18 19">
    <name type="scientific">Cryomyces minteri</name>
    <dbReference type="NCBI Taxonomy" id="331657"/>
    <lineage>
        <taxon>Eukaryota</taxon>
        <taxon>Fungi</taxon>
        <taxon>Dikarya</taxon>
        <taxon>Ascomycota</taxon>
        <taxon>Pezizomycotina</taxon>
        <taxon>Dothideomycetes</taxon>
        <taxon>Dothideomycetes incertae sedis</taxon>
        <taxon>Cryomyces</taxon>
    </lineage>
</organism>
<keyword evidence="9" id="KW-0862">Zinc</keyword>
<feature type="compositionally biased region" description="Low complexity" evidence="16">
    <location>
        <begin position="689"/>
        <end position="705"/>
    </location>
</feature>
<dbReference type="InterPro" id="IPR013085">
    <property type="entry name" value="U1-CZ_Znf_C2H2"/>
</dbReference>
<comment type="caution">
    <text evidence="18">The sequence shown here is derived from an EMBL/GenBank/DDBJ whole genome shotgun (WGS) entry which is preliminary data.</text>
</comment>
<comment type="similarity">
    <text evidence="3 15">Belongs to the WD repeat HIR1 family.</text>
</comment>
<feature type="region of interest" description="Disordered" evidence="16">
    <location>
        <begin position="29"/>
        <end position="108"/>
    </location>
</feature>
<dbReference type="SMART" id="SM00451">
    <property type="entry name" value="ZnF_U1"/>
    <property type="match status" value="1"/>
</dbReference>
<keyword evidence="4 15" id="KW-0678">Repressor</keyword>
<accession>A0A4U0WE66</accession>
<dbReference type="InterPro" id="IPR001680">
    <property type="entry name" value="WD40_rpt"/>
</dbReference>
<name>A0A4U0WE66_9PEZI</name>
<dbReference type="SUPFAM" id="SSF57667">
    <property type="entry name" value="beta-beta-alpha zinc fingers"/>
    <property type="match status" value="1"/>
</dbReference>
<evidence type="ECO:0000256" key="8">
    <source>
        <dbReference type="ARBA" id="ARBA00022771"/>
    </source>
</evidence>
<evidence type="ECO:0000256" key="16">
    <source>
        <dbReference type="SAM" id="MobiDB-lite"/>
    </source>
</evidence>
<dbReference type="Gene3D" id="2.130.10.10">
    <property type="entry name" value="YVTN repeat-like/Quinoprotein amine dehydrogenase"/>
    <property type="match status" value="2"/>
</dbReference>
<feature type="compositionally biased region" description="Polar residues" evidence="16">
    <location>
        <begin position="947"/>
        <end position="956"/>
    </location>
</feature>
<dbReference type="GO" id="GO:0000417">
    <property type="term" value="C:HIR complex"/>
    <property type="evidence" value="ECO:0007669"/>
    <property type="project" value="TreeGrafter"/>
</dbReference>
<dbReference type="GO" id="GO:0006351">
    <property type="term" value="P:DNA-templated transcription"/>
    <property type="evidence" value="ECO:0007669"/>
    <property type="project" value="InterPro"/>
</dbReference>
<evidence type="ECO:0000256" key="13">
    <source>
        <dbReference type="ARBA" id="ARBA00023242"/>
    </source>
</evidence>
<dbReference type="PANTHER" id="PTHR13831">
    <property type="entry name" value="MEMBER OF THE HIR1 FAMILY OF WD-REPEAT PROTEINS"/>
    <property type="match status" value="1"/>
</dbReference>
<comment type="function">
    <text evidence="1 15">Required for replication-independent chromatin assembly and for the periodic repression of histone gene transcription during the cell cycle.</text>
</comment>
<protein>
    <recommendedName>
        <fullName evidence="15">Protein HIR</fullName>
    </recommendedName>
</protein>
<dbReference type="Pfam" id="PF07569">
    <property type="entry name" value="Hira"/>
    <property type="match status" value="1"/>
</dbReference>
<dbReference type="InterPro" id="IPR011494">
    <property type="entry name" value="HIRA-like_C"/>
</dbReference>
<feature type="compositionally biased region" description="Basic and acidic residues" evidence="16">
    <location>
        <begin position="43"/>
        <end position="66"/>
    </location>
</feature>
<dbReference type="GO" id="GO:0006338">
    <property type="term" value="P:chromatin remodeling"/>
    <property type="evidence" value="ECO:0007669"/>
    <property type="project" value="InterPro"/>
</dbReference>
<evidence type="ECO:0000256" key="1">
    <source>
        <dbReference type="ARBA" id="ARBA00002677"/>
    </source>
</evidence>
<dbReference type="GO" id="GO:0000785">
    <property type="term" value="C:chromatin"/>
    <property type="evidence" value="ECO:0007669"/>
    <property type="project" value="TreeGrafter"/>
</dbReference>
<feature type="region of interest" description="Disordered" evidence="16">
    <location>
        <begin position="136"/>
        <end position="161"/>
    </location>
</feature>
<gene>
    <name evidence="18" type="ORF">B0A49_11465</name>
</gene>
<dbReference type="InterPro" id="IPR031120">
    <property type="entry name" value="HIR1-like"/>
</dbReference>
<evidence type="ECO:0000256" key="9">
    <source>
        <dbReference type="ARBA" id="ARBA00022833"/>
    </source>
</evidence>
<dbReference type="PANTHER" id="PTHR13831:SF0">
    <property type="entry name" value="PROTEIN HIRA"/>
    <property type="match status" value="1"/>
</dbReference>
<dbReference type="PROSITE" id="PS50082">
    <property type="entry name" value="WD_REPEATS_2"/>
    <property type="match status" value="3"/>
</dbReference>
<evidence type="ECO:0000256" key="2">
    <source>
        <dbReference type="ARBA" id="ARBA00004123"/>
    </source>
</evidence>
<dbReference type="InterPro" id="IPR055410">
    <property type="entry name" value="Beta-prop_CAF1B_HIR1"/>
</dbReference>
<evidence type="ECO:0000256" key="10">
    <source>
        <dbReference type="ARBA" id="ARBA00022853"/>
    </source>
</evidence>
<keyword evidence="5 14" id="KW-0853">WD repeat</keyword>
<feature type="non-terminal residue" evidence="18">
    <location>
        <position position="1053"/>
    </location>
</feature>
<evidence type="ECO:0000313" key="18">
    <source>
        <dbReference type="EMBL" id="TKA61074.1"/>
    </source>
</evidence>